<protein>
    <submittedName>
        <fullName evidence="2">Uncharacterized protein</fullName>
    </submittedName>
</protein>
<reference evidence="3" key="1">
    <citation type="submission" date="2017-04" db="EMBL/GenBank/DDBJ databases">
        <authorList>
            <person name="Varghese N."/>
            <person name="Submissions S."/>
        </authorList>
    </citation>
    <scope>NUCLEOTIDE SEQUENCE [LARGE SCALE GENOMIC DNA]</scope>
    <source>
        <strain evidence="3">CGMCC 1.12708</strain>
    </source>
</reference>
<organism evidence="2 3">
    <name type="scientific">Moheibacter sediminis</name>
    <dbReference type="NCBI Taxonomy" id="1434700"/>
    <lineage>
        <taxon>Bacteria</taxon>
        <taxon>Pseudomonadati</taxon>
        <taxon>Bacteroidota</taxon>
        <taxon>Flavobacteriia</taxon>
        <taxon>Flavobacteriales</taxon>
        <taxon>Weeksellaceae</taxon>
        <taxon>Moheibacter</taxon>
    </lineage>
</organism>
<gene>
    <name evidence="2" type="ORF">SAMN06296427_11310</name>
</gene>
<evidence type="ECO:0000313" key="3">
    <source>
        <dbReference type="Proteomes" id="UP000192393"/>
    </source>
</evidence>
<dbReference type="AlphaFoldDB" id="A0A1W2D1C5"/>
<dbReference type="Proteomes" id="UP000192393">
    <property type="component" value="Unassembled WGS sequence"/>
</dbReference>
<accession>A0A1W2D1C5</accession>
<evidence type="ECO:0000256" key="1">
    <source>
        <dbReference type="SAM" id="MobiDB-lite"/>
    </source>
</evidence>
<keyword evidence="3" id="KW-1185">Reference proteome</keyword>
<dbReference type="STRING" id="1434700.SAMN06296427_11310"/>
<dbReference type="OrthoDB" id="1274341at2"/>
<evidence type="ECO:0000313" key="2">
    <source>
        <dbReference type="EMBL" id="SMC90936.1"/>
    </source>
</evidence>
<feature type="region of interest" description="Disordered" evidence="1">
    <location>
        <begin position="1"/>
        <end position="28"/>
    </location>
</feature>
<dbReference type="EMBL" id="FWXS01000013">
    <property type="protein sequence ID" value="SMC90936.1"/>
    <property type="molecule type" value="Genomic_DNA"/>
</dbReference>
<proteinExistence type="predicted"/>
<name>A0A1W2D1C5_9FLAO</name>
<dbReference type="RefSeq" id="WP_143736549.1">
    <property type="nucleotide sequence ID" value="NZ_FWXS01000013.1"/>
</dbReference>
<sequence length="64" mass="6724">MKKSILNLVGAQELSKESQKSISGGCVKPTPPPPGYGVCLMANGCHYNIPCNAYCNNGTQPICP</sequence>